<gene>
    <name evidence="1" type="ORF">AVEN_171699_1</name>
    <name evidence="2" type="ORF">AVEN_43912_1</name>
</gene>
<dbReference type="AlphaFoldDB" id="A0A4Y2PNR9"/>
<sequence>MDHDNYGYLPFLSIDVAAGIAMNLAMKKIPDLFLSELCGKGNAPSDQQCRSNTTSQITCYEGSSKPPRRNISLRSTCNLFAEVRDVAPHRISSKYMYLEITFAASGKSWCSDSAGALRTRMAKNGALTIPYITVFI</sequence>
<protein>
    <submittedName>
        <fullName evidence="1">Uncharacterized protein</fullName>
    </submittedName>
</protein>
<dbReference type="EMBL" id="BGPR01012056">
    <property type="protein sequence ID" value="GBN54290.1"/>
    <property type="molecule type" value="Genomic_DNA"/>
</dbReference>
<reference evidence="1 3" key="1">
    <citation type="journal article" date="2019" name="Sci. Rep.">
        <title>Orb-weaving spider Araneus ventricosus genome elucidates the spidroin gene catalogue.</title>
        <authorList>
            <person name="Kono N."/>
            <person name="Nakamura H."/>
            <person name="Ohtoshi R."/>
            <person name="Moran D.A.P."/>
            <person name="Shinohara A."/>
            <person name="Yoshida Y."/>
            <person name="Fujiwara M."/>
            <person name="Mori M."/>
            <person name="Tomita M."/>
            <person name="Arakawa K."/>
        </authorList>
    </citation>
    <scope>NUCLEOTIDE SEQUENCE [LARGE SCALE GENOMIC DNA]</scope>
</reference>
<dbReference type="Proteomes" id="UP000499080">
    <property type="component" value="Unassembled WGS sequence"/>
</dbReference>
<name>A0A4Y2PNR9_ARAVE</name>
<evidence type="ECO:0000313" key="3">
    <source>
        <dbReference type="Proteomes" id="UP000499080"/>
    </source>
</evidence>
<comment type="caution">
    <text evidence="1">The sequence shown here is derived from an EMBL/GenBank/DDBJ whole genome shotgun (WGS) entry which is preliminary data.</text>
</comment>
<dbReference type="EMBL" id="BGPR01011742">
    <property type="protein sequence ID" value="GBN52732.1"/>
    <property type="molecule type" value="Genomic_DNA"/>
</dbReference>
<evidence type="ECO:0000313" key="2">
    <source>
        <dbReference type="EMBL" id="GBN54290.1"/>
    </source>
</evidence>
<accession>A0A4Y2PNR9</accession>
<evidence type="ECO:0000313" key="1">
    <source>
        <dbReference type="EMBL" id="GBN52732.1"/>
    </source>
</evidence>
<keyword evidence="3" id="KW-1185">Reference proteome</keyword>
<organism evidence="1 3">
    <name type="scientific">Araneus ventricosus</name>
    <name type="common">Orbweaver spider</name>
    <name type="synonym">Epeira ventricosa</name>
    <dbReference type="NCBI Taxonomy" id="182803"/>
    <lineage>
        <taxon>Eukaryota</taxon>
        <taxon>Metazoa</taxon>
        <taxon>Ecdysozoa</taxon>
        <taxon>Arthropoda</taxon>
        <taxon>Chelicerata</taxon>
        <taxon>Arachnida</taxon>
        <taxon>Araneae</taxon>
        <taxon>Araneomorphae</taxon>
        <taxon>Entelegynae</taxon>
        <taxon>Araneoidea</taxon>
        <taxon>Araneidae</taxon>
        <taxon>Araneus</taxon>
    </lineage>
</organism>
<proteinExistence type="predicted"/>